<feature type="transmembrane region" description="Helical" evidence="16">
    <location>
        <begin position="87"/>
        <end position="107"/>
    </location>
</feature>
<dbReference type="Gene3D" id="1.10.287.90">
    <property type="match status" value="1"/>
</dbReference>
<evidence type="ECO:0000256" key="10">
    <source>
        <dbReference type="ARBA" id="ARBA00023002"/>
    </source>
</evidence>
<organism evidence="20 21">
    <name type="scientific">Sphingomonas swuensis</name>
    <dbReference type="NCBI Taxonomy" id="977800"/>
    <lineage>
        <taxon>Bacteria</taxon>
        <taxon>Pseudomonadati</taxon>
        <taxon>Pseudomonadota</taxon>
        <taxon>Alphaproteobacteria</taxon>
        <taxon>Sphingomonadales</taxon>
        <taxon>Sphingomonadaceae</taxon>
        <taxon>Sphingomonas</taxon>
    </lineage>
</organism>
<comment type="similarity">
    <text evidence="2">Belongs to the cytochrome c oxidase subunit 2 family.</text>
</comment>
<proteinExistence type="inferred from homology"/>
<dbReference type="InterPro" id="IPR010514">
    <property type="entry name" value="COX_ARM"/>
</dbReference>
<dbReference type="CDD" id="cd04212">
    <property type="entry name" value="CuRO_UO_II"/>
    <property type="match status" value="1"/>
</dbReference>
<feature type="transmembrane region" description="Helical" evidence="16">
    <location>
        <begin position="44"/>
        <end position="67"/>
    </location>
</feature>
<keyword evidence="4" id="KW-1003">Cell membrane</keyword>
<dbReference type="InterPro" id="IPR036257">
    <property type="entry name" value="Cyt_c_oxidase_su2_TM_sf"/>
</dbReference>
<keyword evidence="7 17" id="KW-0732">Signal</keyword>
<evidence type="ECO:0000256" key="11">
    <source>
        <dbReference type="ARBA" id="ARBA00023136"/>
    </source>
</evidence>
<dbReference type="PANTHER" id="PTHR22888:SF18">
    <property type="entry name" value="CYTOCHROME BO(3) UBIQUINOL OXIDASE SUBUNIT 2"/>
    <property type="match status" value="1"/>
</dbReference>
<keyword evidence="21" id="KW-1185">Reference proteome</keyword>
<dbReference type="InterPro" id="IPR006333">
    <property type="entry name" value="Cyt_o_ubiquinol_oxidase_su2"/>
</dbReference>
<dbReference type="SUPFAM" id="SSF81464">
    <property type="entry name" value="Cytochrome c oxidase subunit II-like, transmembrane region"/>
    <property type="match status" value="1"/>
</dbReference>
<evidence type="ECO:0000256" key="6">
    <source>
        <dbReference type="ARBA" id="ARBA00022692"/>
    </source>
</evidence>
<comment type="subcellular location">
    <subcellularLocation>
        <location evidence="1">Cell membrane</location>
        <topology evidence="1">Multi-pass membrane protein</topology>
    </subcellularLocation>
</comment>
<sequence length="374" mass="40243">MPQQSTGRFPKGLALAALSLILAGCSHAVLDPAGSIARQQRDLIYISTGLMLLIIVPVMVLIVIFAWRYRKGKGGTYDPNFDHSTSLELVIWSAPLLIIIALGALTWSSTHLLDPFRPLDRKATALEGRAENSQALRVQVVSLDWKWLFIYPDLGIATVNDLVLPVDREVRFDITSSNMMNTFYAPTMAGMIYAMPGMQSTLHAVLDRPVDSKGYSGNYSGAGFSDMRFRIRGVSEQQFAGWVAGAKASGRTLDMPTYRELAKPSEKVPAMLFAAAPADLYRRILERCVEPGQPCMSEVMARDMGHGGGHPQAVRPGAGMPPGRGSMPAGGKPEGALFKSPDEKGSGPNVTKPADPSAAPGATKPGDTANRNMT</sequence>
<dbReference type="PANTHER" id="PTHR22888">
    <property type="entry name" value="CYTOCHROME C OXIDASE, SUBUNIT II"/>
    <property type="match status" value="1"/>
</dbReference>
<evidence type="ECO:0000256" key="13">
    <source>
        <dbReference type="ARBA" id="ARBA00023288"/>
    </source>
</evidence>
<dbReference type="InterPro" id="IPR008972">
    <property type="entry name" value="Cupredoxin"/>
</dbReference>
<evidence type="ECO:0000256" key="8">
    <source>
        <dbReference type="ARBA" id="ARBA00022982"/>
    </source>
</evidence>
<keyword evidence="11 16" id="KW-0472">Membrane</keyword>
<evidence type="ECO:0000256" key="5">
    <source>
        <dbReference type="ARBA" id="ARBA00022660"/>
    </source>
</evidence>
<dbReference type="Gene3D" id="2.60.40.420">
    <property type="entry name" value="Cupredoxins - blue copper proteins"/>
    <property type="match status" value="1"/>
</dbReference>
<keyword evidence="3" id="KW-0813">Transport</keyword>
<reference evidence="21" key="1">
    <citation type="journal article" date="2019" name="Int. J. Syst. Evol. Microbiol.">
        <title>The Global Catalogue of Microorganisms (GCM) 10K type strain sequencing project: providing services to taxonomists for standard genome sequencing and annotation.</title>
        <authorList>
            <consortium name="The Broad Institute Genomics Platform"/>
            <consortium name="The Broad Institute Genome Sequencing Center for Infectious Disease"/>
            <person name="Wu L."/>
            <person name="Ma J."/>
        </authorList>
    </citation>
    <scope>NUCLEOTIDE SEQUENCE [LARGE SCALE GENOMIC DNA]</scope>
    <source>
        <strain evidence="21">JCM 17563</strain>
    </source>
</reference>
<feature type="chain" id="PRO_5045516936" description="Ubiquinol oxidase polypeptide II" evidence="17">
    <location>
        <begin position="29"/>
        <end position="374"/>
    </location>
</feature>
<name>A0ABP7T5R8_9SPHN</name>
<comment type="caution">
    <text evidence="20">The sequence shown here is derived from an EMBL/GenBank/DDBJ whole genome shotgun (WGS) entry which is preliminary data.</text>
</comment>
<keyword evidence="12" id="KW-0564">Palmitate</keyword>
<dbReference type="InterPro" id="IPR011759">
    <property type="entry name" value="Cyt_c_oxidase_su2_TM_dom"/>
</dbReference>
<feature type="domain" description="Cytochrome oxidase subunit II transmembrane region profile" evidence="19">
    <location>
        <begin position="21"/>
        <end position="117"/>
    </location>
</feature>
<feature type="region of interest" description="Disordered" evidence="15">
    <location>
        <begin position="303"/>
        <end position="374"/>
    </location>
</feature>
<evidence type="ECO:0000256" key="3">
    <source>
        <dbReference type="ARBA" id="ARBA00022448"/>
    </source>
</evidence>
<protein>
    <recommendedName>
        <fullName evidence="14">Ubiquinol oxidase polypeptide II</fullName>
    </recommendedName>
</protein>
<dbReference type="NCBIfam" id="TIGR01433">
    <property type="entry name" value="CyoA"/>
    <property type="match status" value="1"/>
</dbReference>
<dbReference type="InterPro" id="IPR045187">
    <property type="entry name" value="CcO_II"/>
</dbReference>
<evidence type="ECO:0000256" key="4">
    <source>
        <dbReference type="ARBA" id="ARBA00022475"/>
    </source>
</evidence>
<evidence type="ECO:0000256" key="15">
    <source>
        <dbReference type="SAM" id="MobiDB-lite"/>
    </source>
</evidence>
<keyword evidence="5" id="KW-0679">Respiratory chain</keyword>
<keyword evidence="6 16" id="KW-0812">Transmembrane</keyword>
<evidence type="ECO:0000256" key="2">
    <source>
        <dbReference type="ARBA" id="ARBA00007866"/>
    </source>
</evidence>
<evidence type="ECO:0000313" key="20">
    <source>
        <dbReference type="EMBL" id="GAA4021457.1"/>
    </source>
</evidence>
<evidence type="ECO:0000256" key="9">
    <source>
        <dbReference type="ARBA" id="ARBA00022989"/>
    </source>
</evidence>
<dbReference type="RefSeq" id="WP_344707487.1">
    <property type="nucleotide sequence ID" value="NZ_BAABBQ010000001.1"/>
</dbReference>
<accession>A0ABP7T5R8</accession>
<keyword evidence="13" id="KW-0449">Lipoprotein</keyword>
<keyword evidence="9 16" id="KW-1133">Transmembrane helix</keyword>
<dbReference type="SUPFAM" id="SSF49503">
    <property type="entry name" value="Cupredoxins"/>
    <property type="match status" value="1"/>
</dbReference>
<evidence type="ECO:0000259" key="19">
    <source>
        <dbReference type="PROSITE" id="PS50999"/>
    </source>
</evidence>
<evidence type="ECO:0000256" key="17">
    <source>
        <dbReference type="SAM" id="SignalP"/>
    </source>
</evidence>
<keyword evidence="10" id="KW-0560">Oxidoreductase</keyword>
<gene>
    <name evidence="20" type="primary">cyoA</name>
    <name evidence="20" type="ORF">GCM10022280_22530</name>
</gene>
<feature type="signal peptide" evidence="17">
    <location>
        <begin position="1"/>
        <end position="28"/>
    </location>
</feature>
<evidence type="ECO:0000256" key="16">
    <source>
        <dbReference type="SAM" id="Phobius"/>
    </source>
</evidence>
<evidence type="ECO:0000256" key="12">
    <source>
        <dbReference type="ARBA" id="ARBA00023139"/>
    </source>
</evidence>
<dbReference type="PROSITE" id="PS50857">
    <property type="entry name" value="COX2_CUA"/>
    <property type="match status" value="1"/>
</dbReference>
<keyword evidence="8" id="KW-0249">Electron transport</keyword>
<dbReference type="Proteomes" id="UP001500235">
    <property type="component" value="Unassembled WGS sequence"/>
</dbReference>
<dbReference type="EMBL" id="BAABBQ010000001">
    <property type="protein sequence ID" value="GAA4021457.1"/>
    <property type="molecule type" value="Genomic_DNA"/>
</dbReference>
<dbReference type="Pfam" id="PF06481">
    <property type="entry name" value="COX_ARM"/>
    <property type="match status" value="1"/>
</dbReference>
<evidence type="ECO:0000259" key="18">
    <source>
        <dbReference type="PROSITE" id="PS50857"/>
    </source>
</evidence>
<dbReference type="PROSITE" id="PS50999">
    <property type="entry name" value="COX2_TM"/>
    <property type="match status" value="1"/>
</dbReference>
<dbReference type="InterPro" id="IPR002429">
    <property type="entry name" value="CcO_II-like_C"/>
</dbReference>
<evidence type="ECO:0000256" key="14">
    <source>
        <dbReference type="ARBA" id="ARBA00030198"/>
    </source>
</evidence>
<evidence type="ECO:0000256" key="7">
    <source>
        <dbReference type="ARBA" id="ARBA00022729"/>
    </source>
</evidence>
<dbReference type="InterPro" id="IPR034227">
    <property type="entry name" value="CuRO_UO_II"/>
</dbReference>
<evidence type="ECO:0000313" key="21">
    <source>
        <dbReference type="Proteomes" id="UP001500235"/>
    </source>
</evidence>
<feature type="domain" description="Cytochrome oxidase subunit II copper A binding" evidence="18">
    <location>
        <begin position="133"/>
        <end position="245"/>
    </location>
</feature>
<evidence type="ECO:0000256" key="1">
    <source>
        <dbReference type="ARBA" id="ARBA00004651"/>
    </source>
</evidence>